<evidence type="ECO:0000313" key="2">
    <source>
        <dbReference type="EMBL" id="OFC61084.1"/>
    </source>
</evidence>
<reference evidence="2 3" key="1">
    <citation type="submission" date="2016-06" db="EMBL/GenBank/DDBJ databases">
        <title>Gene turnover analysis identifies the evolutionary adaptation of the extremophile Acidithiobacillus caldus.</title>
        <authorList>
            <person name="Zhang X."/>
        </authorList>
    </citation>
    <scope>NUCLEOTIDE SEQUENCE [LARGE SCALE GENOMIC DNA]</scope>
    <source>
        <strain evidence="2 3">S1</strain>
    </source>
</reference>
<feature type="compositionally biased region" description="Pro residues" evidence="1">
    <location>
        <begin position="213"/>
        <end position="225"/>
    </location>
</feature>
<proteinExistence type="predicted"/>
<dbReference type="EMBL" id="LZYH01000442">
    <property type="protein sequence ID" value="OFC61084.1"/>
    <property type="molecule type" value="Genomic_DNA"/>
</dbReference>
<evidence type="ECO:0000313" key="3">
    <source>
        <dbReference type="Proteomes" id="UP000175707"/>
    </source>
</evidence>
<dbReference type="AlphaFoldDB" id="A0A1E7YX98"/>
<protein>
    <submittedName>
        <fullName evidence="2">Uncharacterized protein</fullName>
    </submittedName>
</protein>
<sequence>MQLTRSTPGVIAGAANQTNAKDNAAAVGGTSNAINRTEAVTGTPTVDGAAAAFGQNQAVANAYRGGSGASDYNPSGAENQFMNYEAQVQGITPAQMAEAMAAAKTNDPAFIAKFMEQHPELAAFLASLPGAVGQAAGAAILFKAMKGNGGTSGGTPEPASPGKTPPASDSPLENQAGEPWYKNDEAAVKDFENAFREIGKNIAPPDGGEPGEPGEPPMEMPDIAP</sequence>
<comment type="caution">
    <text evidence="2">The sequence shown here is derived from an EMBL/GenBank/DDBJ whole genome shotgun (WGS) entry which is preliminary data.</text>
</comment>
<organism evidence="2 3">
    <name type="scientific">Acidithiobacillus caldus</name>
    <dbReference type="NCBI Taxonomy" id="33059"/>
    <lineage>
        <taxon>Bacteria</taxon>
        <taxon>Pseudomonadati</taxon>
        <taxon>Pseudomonadota</taxon>
        <taxon>Acidithiobacillia</taxon>
        <taxon>Acidithiobacillales</taxon>
        <taxon>Acidithiobacillaceae</taxon>
        <taxon>Acidithiobacillus</taxon>
    </lineage>
</organism>
<gene>
    <name evidence="2" type="ORF">BAE30_06070</name>
</gene>
<accession>A0A1E7YX98</accession>
<feature type="compositionally biased region" description="Basic and acidic residues" evidence="1">
    <location>
        <begin position="181"/>
        <end position="199"/>
    </location>
</feature>
<dbReference type="Proteomes" id="UP000175707">
    <property type="component" value="Unassembled WGS sequence"/>
</dbReference>
<name>A0A1E7YX98_9PROT</name>
<evidence type="ECO:0000256" key="1">
    <source>
        <dbReference type="SAM" id="MobiDB-lite"/>
    </source>
</evidence>
<feature type="region of interest" description="Disordered" evidence="1">
    <location>
        <begin position="149"/>
        <end position="225"/>
    </location>
</feature>